<keyword evidence="4" id="KW-1185">Reference proteome</keyword>
<dbReference type="GO" id="GO:0047631">
    <property type="term" value="F:ADP-ribose diphosphatase activity"/>
    <property type="evidence" value="ECO:0007669"/>
    <property type="project" value="InterPro"/>
</dbReference>
<dbReference type="KEGG" id="sre:PTSG_03645"/>
<reference evidence="3" key="1">
    <citation type="submission" date="2009-08" db="EMBL/GenBank/DDBJ databases">
        <title>Annotation of Salpingoeca rosetta.</title>
        <authorList>
            <consortium name="The Broad Institute Genome Sequencing Platform"/>
            <person name="Russ C."/>
            <person name="Cuomo C."/>
            <person name="Burger G."/>
            <person name="Gray M.W."/>
            <person name="Holland P.W.H."/>
            <person name="King N."/>
            <person name="Lang F.B.F."/>
            <person name="Roger A.J."/>
            <person name="Ruiz-Trillo I."/>
            <person name="Young S.K."/>
            <person name="Zeng Q."/>
            <person name="Gargeya S."/>
            <person name="Alvarado L."/>
            <person name="Berlin A."/>
            <person name="Chapman S.B."/>
            <person name="Chen Z."/>
            <person name="Freedman E."/>
            <person name="Gellesch M."/>
            <person name="Goldberg J."/>
            <person name="Griggs A."/>
            <person name="Gujja S."/>
            <person name="Heilman E."/>
            <person name="Heiman D."/>
            <person name="Howarth C."/>
            <person name="Mehta T."/>
            <person name="Neiman D."/>
            <person name="Pearson M."/>
            <person name="Roberts A."/>
            <person name="Saif S."/>
            <person name="Shea T."/>
            <person name="Shenoy N."/>
            <person name="Sisk P."/>
            <person name="Stolte C."/>
            <person name="Sykes S."/>
            <person name="White J."/>
            <person name="Yandava C."/>
            <person name="Haas B."/>
            <person name="Nusbaum C."/>
            <person name="Birren B."/>
        </authorList>
    </citation>
    <scope>NUCLEOTIDE SEQUENCE [LARGE SCALE GENOMIC DNA]</scope>
    <source>
        <strain evidence="3">ATCC 50818</strain>
    </source>
</reference>
<dbReference type="FunCoup" id="F2U668">
    <property type="interactions" value="1053"/>
</dbReference>
<dbReference type="InterPro" id="IPR039989">
    <property type="entry name" value="NUDT9"/>
</dbReference>
<name>F2U668_SALR5</name>
<dbReference type="CDD" id="cd03670">
    <property type="entry name" value="NUDIX_ADPRase_Nudt9"/>
    <property type="match status" value="1"/>
</dbReference>
<dbReference type="InterPro" id="IPR015797">
    <property type="entry name" value="NUDIX_hydrolase-like_dom_sf"/>
</dbReference>
<dbReference type="Pfam" id="PF25969">
    <property type="entry name" value="NUDT9_N"/>
    <property type="match status" value="1"/>
</dbReference>
<dbReference type="OMA" id="SKEYANM"/>
<evidence type="ECO:0000313" key="4">
    <source>
        <dbReference type="Proteomes" id="UP000007799"/>
    </source>
</evidence>
<dbReference type="PANTHER" id="PTHR13030">
    <property type="entry name" value="NUDIX HYDROLASE"/>
    <property type="match status" value="1"/>
</dbReference>
<sequence length="368" mass="41295">MLSCCSSKKAVAVAVQPSRTADNTAPEEAAPAQQEQEDHQTQQQQQQQQQEKEGNAKHAVEVKVSSPKLRHKLSPKPSPAPTRHHVVGEQFVGPHIKCRNQPYMNGPERAQVPDHLVSWEVEFPDYNPPDHTDDHVKANPEWADKEEDLPSIKFNEGPHRSFIGAYHVDSHTNLPRNPMGRTGMTGRGLLGRFGPNFAADPIVTRWKRDDDDVIQLDGQGRKILEMVCIKRKDTGEWAIPGGMVDRGEKVTSALRREFGEEALASHDITPEEREQVLDSIKDSFDHGIMVYEGYVDDPRNTDIAWLETTAVVFHDDDGTSFEQFDLKAGDDAGDVAWVSIEPKMQLYASHYSYVKLAYKIIAGQELES</sequence>
<dbReference type="STRING" id="946362.F2U668"/>
<dbReference type="PANTHER" id="PTHR13030:SF8">
    <property type="entry name" value="ADP-RIBOSE PYROPHOSPHATASE, MITOCHONDRIAL"/>
    <property type="match status" value="1"/>
</dbReference>
<feature type="compositionally biased region" description="Basic and acidic residues" evidence="1">
    <location>
        <begin position="50"/>
        <end position="61"/>
    </location>
</feature>
<dbReference type="PROSITE" id="PS51462">
    <property type="entry name" value="NUDIX"/>
    <property type="match status" value="1"/>
</dbReference>
<accession>F2U668</accession>
<dbReference type="RefSeq" id="XP_004995373.1">
    <property type="nucleotide sequence ID" value="XM_004995316.1"/>
</dbReference>
<dbReference type="OrthoDB" id="9972248at2759"/>
<organism evidence="4">
    <name type="scientific">Salpingoeca rosetta (strain ATCC 50818 / BSB-021)</name>
    <dbReference type="NCBI Taxonomy" id="946362"/>
    <lineage>
        <taxon>Eukaryota</taxon>
        <taxon>Choanoflagellata</taxon>
        <taxon>Craspedida</taxon>
        <taxon>Salpingoecidae</taxon>
        <taxon>Salpingoeca</taxon>
    </lineage>
</organism>
<dbReference type="EMBL" id="GL832962">
    <property type="protein sequence ID" value="EGD83009.1"/>
    <property type="molecule type" value="Genomic_DNA"/>
</dbReference>
<evidence type="ECO:0000259" key="2">
    <source>
        <dbReference type="PROSITE" id="PS51462"/>
    </source>
</evidence>
<dbReference type="InterPro" id="IPR000086">
    <property type="entry name" value="NUDIX_hydrolase_dom"/>
</dbReference>
<gene>
    <name evidence="3" type="ORF">PTSG_03645</name>
</gene>
<dbReference type="Pfam" id="PF00293">
    <property type="entry name" value="NUDIX"/>
    <property type="match status" value="1"/>
</dbReference>
<evidence type="ECO:0000313" key="3">
    <source>
        <dbReference type="EMBL" id="EGD83009.1"/>
    </source>
</evidence>
<dbReference type="SUPFAM" id="SSF55811">
    <property type="entry name" value="Nudix"/>
    <property type="match status" value="1"/>
</dbReference>
<evidence type="ECO:0000256" key="1">
    <source>
        <dbReference type="SAM" id="MobiDB-lite"/>
    </source>
</evidence>
<protein>
    <submittedName>
        <fullName evidence="3">ADP-ribose pyrophosphatase</fullName>
    </submittedName>
</protein>
<dbReference type="AlphaFoldDB" id="F2U668"/>
<dbReference type="InParanoid" id="F2U668"/>
<dbReference type="eggNOG" id="KOG4195">
    <property type="taxonomic scope" value="Eukaryota"/>
</dbReference>
<feature type="domain" description="Nudix hydrolase" evidence="2">
    <location>
        <begin position="206"/>
        <end position="360"/>
    </location>
</feature>
<dbReference type="Gene3D" id="3.90.79.10">
    <property type="entry name" value="Nucleoside Triphosphate Pyrophosphohydrolase"/>
    <property type="match status" value="1"/>
</dbReference>
<feature type="region of interest" description="Disordered" evidence="1">
    <location>
        <begin position="1"/>
        <end position="84"/>
    </location>
</feature>
<dbReference type="GeneID" id="16075955"/>
<proteinExistence type="predicted"/>
<dbReference type="Proteomes" id="UP000007799">
    <property type="component" value="Unassembled WGS sequence"/>
</dbReference>